<dbReference type="GO" id="GO:0008835">
    <property type="term" value="F:diaminohydroxyphosphoribosylaminopyrimidine deaminase activity"/>
    <property type="evidence" value="ECO:0007669"/>
    <property type="project" value="UniProtKB-EC"/>
</dbReference>
<comment type="function">
    <text evidence="1 14">Converts 2,5-diamino-6-(ribosylamino)-4(3h)-pyrimidinone 5'-phosphate into 5-amino-6-(ribosylamino)-2,4(1h,3h)-pyrimidinedione 5'-phosphate.</text>
</comment>
<dbReference type="SUPFAM" id="SSF53597">
    <property type="entry name" value="Dihydrofolate reductase-like"/>
    <property type="match status" value="1"/>
</dbReference>
<comment type="similarity">
    <text evidence="4 14">In the N-terminal section; belongs to the cytidine and deoxycytidylate deaminase family.</text>
</comment>
<dbReference type="Proteomes" id="UP001387100">
    <property type="component" value="Unassembled WGS sequence"/>
</dbReference>
<comment type="caution">
    <text evidence="16">The sequence shown here is derived from an EMBL/GenBank/DDBJ whole genome shotgun (WGS) entry which is preliminary data.</text>
</comment>
<dbReference type="NCBIfam" id="TIGR00227">
    <property type="entry name" value="ribD_Cterm"/>
    <property type="match status" value="1"/>
</dbReference>
<dbReference type="InterPro" id="IPR002125">
    <property type="entry name" value="CMP_dCMP_dom"/>
</dbReference>
<protein>
    <recommendedName>
        <fullName evidence="14">Riboflavin biosynthesis protein RibD</fullName>
    </recommendedName>
    <domain>
        <recommendedName>
            <fullName evidence="14">Diaminohydroxyphosphoribosylaminopyrimidine deaminase</fullName>
            <shortName evidence="14">DRAP deaminase</shortName>
            <ecNumber evidence="14">3.5.4.26</ecNumber>
        </recommendedName>
        <alternativeName>
            <fullName evidence="14">Riboflavin-specific deaminase</fullName>
        </alternativeName>
    </domain>
    <domain>
        <recommendedName>
            <fullName evidence="14">5-amino-6-(5-phosphoribosylamino)uracil reductase</fullName>
            <ecNumber evidence="14">1.1.1.193</ecNumber>
        </recommendedName>
        <alternativeName>
            <fullName evidence="14">HTP reductase</fullName>
        </alternativeName>
    </domain>
</protein>
<dbReference type="EMBL" id="JBBIAA010000001">
    <property type="protein sequence ID" value="MEJ5944032.1"/>
    <property type="molecule type" value="Genomic_DNA"/>
</dbReference>
<keyword evidence="14 16" id="KW-0378">Hydrolase</keyword>
<evidence type="ECO:0000256" key="14">
    <source>
        <dbReference type="PIRNR" id="PIRNR006769"/>
    </source>
</evidence>
<dbReference type="PIRSF" id="PIRSF006769">
    <property type="entry name" value="RibD"/>
    <property type="match status" value="1"/>
</dbReference>
<dbReference type="Gene3D" id="3.40.140.10">
    <property type="entry name" value="Cytidine Deaminase, domain 2"/>
    <property type="match status" value="1"/>
</dbReference>
<dbReference type="EC" id="1.1.1.193" evidence="14"/>
<feature type="domain" description="CMP/dCMP-type deaminase" evidence="15">
    <location>
        <begin position="14"/>
        <end position="126"/>
    </location>
</feature>
<comment type="pathway">
    <text evidence="2 14">Cofactor biosynthesis; riboflavin biosynthesis; 5-amino-6-(D-ribitylamino)uracil from GTP: step 2/4.</text>
</comment>
<dbReference type="Gene3D" id="3.40.430.10">
    <property type="entry name" value="Dihydrofolate Reductase, subunit A"/>
    <property type="match status" value="1"/>
</dbReference>
<dbReference type="InterPro" id="IPR011549">
    <property type="entry name" value="RibD_C"/>
</dbReference>
<evidence type="ECO:0000313" key="17">
    <source>
        <dbReference type="Proteomes" id="UP001387100"/>
    </source>
</evidence>
<evidence type="ECO:0000256" key="6">
    <source>
        <dbReference type="ARBA" id="ARBA00022619"/>
    </source>
</evidence>
<dbReference type="Pfam" id="PF00383">
    <property type="entry name" value="dCMP_cyt_deam_1"/>
    <property type="match status" value="1"/>
</dbReference>
<evidence type="ECO:0000256" key="7">
    <source>
        <dbReference type="ARBA" id="ARBA00022723"/>
    </source>
</evidence>
<evidence type="ECO:0000259" key="15">
    <source>
        <dbReference type="PROSITE" id="PS51747"/>
    </source>
</evidence>
<comment type="similarity">
    <text evidence="5 14">In the C-terminal section; belongs to the HTP reductase family.</text>
</comment>
<keyword evidence="11" id="KW-0511">Multifunctional enzyme</keyword>
<dbReference type="InterPro" id="IPR016193">
    <property type="entry name" value="Cytidine_deaminase-like"/>
</dbReference>
<dbReference type="InterPro" id="IPR016192">
    <property type="entry name" value="APOBEC/CMP_deaminase_Zn-bd"/>
</dbReference>
<comment type="cofactor">
    <cofactor evidence="14">
        <name>Zn(2+)</name>
        <dbReference type="ChEBI" id="CHEBI:29105"/>
    </cofactor>
    <text evidence="14">Binds 1 zinc ion.</text>
</comment>
<evidence type="ECO:0000256" key="8">
    <source>
        <dbReference type="ARBA" id="ARBA00022833"/>
    </source>
</evidence>
<reference evidence="16 17" key="1">
    <citation type="journal article" date="2017" name="Int. J. Syst. Evol. Microbiol.">
        <title>Pseudokineococcus basanitobsidens sp. nov., isolated from volcanic rock.</title>
        <authorList>
            <person name="Lee D.W."/>
            <person name="Park M.Y."/>
            <person name="Kim J.J."/>
            <person name="Kim B.S."/>
        </authorList>
    </citation>
    <scope>NUCLEOTIDE SEQUENCE [LARGE SCALE GENOMIC DNA]</scope>
    <source>
        <strain evidence="16 17">DSM 103726</strain>
    </source>
</reference>
<dbReference type="InterPro" id="IPR002734">
    <property type="entry name" value="RibDG_C"/>
</dbReference>
<evidence type="ECO:0000256" key="5">
    <source>
        <dbReference type="ARBA" id="ARBA00007417"/>
    </source>
</evidence>
<evidence type="ECO:0000256" key="13">
    <source>
        <dbReference type="ARBA" id="ARBA00049886"/>
    </source>
</evidence>
<evidence type="ECO:0000256" key="2">
    <source>
        <dbReference type="ARBA" id="ARBA00004882"/>
    </source>
</evidence>
<evidence type="ECO:0000256" key="9">
    <source>
        <dbReference type="ARBA" id="ARBA00022857"/>
    </source>
</evidence>
<dbReference type="GO" id="GO:0008703">
    <property type="term" value="F:5-amino-6-(5-phosphoribosylamino)uracil reductase activity"/>
    <property type="evidence" value="ECO:0007669"/>
    <property type="project" value="UniProtKB-EC"/>
</dbReference>
<gene>
    <name evidence="16" type="primary">ribD</name>
    <name evidence="16" type="ORF">WDZ17_01805</name>
</gene>
<keyword evidence="10 14" id="KW-0560">Oxidoreductase</keyword>
<dbReference type="CDD" id="cd01284">
    <property type="entry name" value="Riboflavin_deaminase-reductase"/>
    <property type="match status" value="1"/>
</dbReference>
<comment type="catalytic activity">
    <reaction evidence="12 14">
        <text>5-amino-6-(5-phospho-D-ribitylamino)uracil + NADP(+) = 5-amino-6-(5-phospho-D-ribosylamino)uracil + NADPH + H(+)</text>
        <dbReference type="Rhea" id="RHEA:17845"/>
        <dbReference type="ChEBI" id="CHEBI:15378"/>
        <dbReference type="ChEBI" id="CHEBI:57783"/>
        <dbReference type="ChEBI" id="CHEBI:58349"/>
        <dbReference type="ChEBI" id="CHEBI:58421"/>
        <dbReference type="ChEBI" id="CHEBI:58453"/>
        <dbReference type="EC" id="1.1.1.193"/>
    </reaction>
</comment>
<dbReference type="InterPro" id="IPR050765">
    <property type="entry name" value="Riboflavin_Biosynth_HTPR"/>
</dbReference>
<keyword evidence="17" id="KW-1185">Reference proteome</keyword>
<dbReference type="PANTHER" id="PTHR38011:SF7">
    <property type="entry name" value="2,5-DIAMINO-6-RIBOSYLAMINO-4(3H)-PYRIMIDINONE 5'-PHOSPHATE REDUCTASE"/>
    <property type="match status" value="1"/>
</dbReference>
<evidence type="ECO:0000256" key="4">
    <source>
        <dbReference type="ARBA" id="ARBA00005259"/>
    </source>
</evidence>
<organism evidence="16 17">
    <name type="scientific">Pseudokineococcus basanitobsidens</name>
    <dbReference type="NCBI Taxonomy" id="1926649"/>
    <lineage>
        <taxon>Bacteria</taxon>
        <taxon>Bacillati</taxon>
        <taxon>Actinomycetota</taxon>
        <taxon>Actinomycetes</taxon>
        <taxon>Kineosporiales</taxon>
        <taxon>Kineosporiaceae</taxon>
        <taxon>Pseudokineococcus</taxon>
    </lineage>
</organism>
<evidence type="ECO:0000256" key="11">
    <source>
        <dbReference type="ARBA" id="ARBA00023268"/>
    </source>
</evidence>
<dbReference type="EC" id="3.5.4.26" evidence="14"/>
<evidence type="ECO:0000256" key="1">
    <source>
        <dbReference type="ARBA" id="ARBA00002151"/>
    </source>
</evidence>
<keyword evidence="9 14" id="KW-0521">NADP</keyword>
<evidence type="ECO:0000256" key="10">
    <source>
        <dbReference type="ARBA" id="ARBA00023002"/>
    </source>
</evidence>
<evidence type="ECO:0000256" key="12">
    <source>
        <dbReference type="ARBA" id="ARBA00049861"/>
    </source>
</evidence>
<name>A0ABU8RG26_9ACTN</name>
<keyword evidence="8 14" id="KW-0862">Zinc</keyword>
<evidence type="ECO:0000256" key="3">
    <source>
        <dbReference type="ARBA" id="ARBA00004910"/>
    </source>
</evidence>
<dbReference type="SUPFAM" id="SSF53927">
    <property type="entry name" value="Cytidine deaminase-like"/>
    <property type="match status" value="1"/>
</dbReference>
<sequence length="374" mass="37351">MSGGTPLPGGVLRDVERSALARAVVLAARGLGGTSPNPVVGCVVLDADGAVAGEGWHARAGGPHAEVVALAVAGERARGGTAVVTLEPCDHTGRTGPCSGALLAAGVARVVLAVADPDPRAAGGAATLAAAGVDVVTASVEDAREALRVNASWLLAQRLGRPHVTWKYAATLDGRSAAADGSSRWITSPQARADAHLLRARSDAVVVGVGTVLADDPSLTVRDLPATGDDVADAELAWRAPLRVVLDADGRTPPDAAVRRGGGPGAGETLVLTAAEVGRGPGGVDLPAVLAVLHARGVRSVMLEGGPRLAGAFVDAGLVDRVRAYVAPALLGQGSAALVSAVTGTSMDAVVRLEVDDVARVGPDLRVDLVPGHE</sequence>
<dbReference type="PROSITE" id="PS00903">
    <property type="entry name" value="CYT_DCMP_DEAMINASES_1"/>
    <property type="match status" value="1"/>
</dbReference>
<comment type="catalytic activity">
    <reaction evidence="13 14">
        <text>2,5-diamino-6-hydroxy-4-(5-phosphoribosylamino)-pyrimidine + H2O + H(+) = 5-amino-6-(5-phospho-D-ribosylamino)uracil + NH4(+)</text>
        <dbReference type="Rhea" id="RHEA:21868"/>
        <dbReference type="ChEBI" id="CHEBI:15377"/>
        <dbReference type="ChEBI" id="CHEBI:15378"/>
        <dbReference type="ChEBI" id="CHEBI:28938"/>
        <dbReference type="ChEBI" id="CHEBI:58453"/>
        <dbReference type="ChEBI" id="CHEBI:58614"/>
        <dbReference type="EC" id="3.5.4.26"/>
    </reaction>
</comment>
<dbReference type="NCBIfam" id="TIGR00326">
    <property type="entry name" value="eubact_ribD"/>
    <property type="match status" value="1"/>
</dbReference>
<comment type="pathway">
    <text evidence="3 14">Cofactor biosynthesis; riboflavin biosynthesis; 5-amino-6-(D-ribitylamino)uracil from GTP: step 3/4.</text>
</comment>
<accession>A0ABU8RG26</accession>
<keyword evidence="6 14" id="KW-0686">Riboflavin biosynthesis</keyword>
<dbReference type="InterPro" id="IPR024072">
    <property type="entry name" value="DHFR-like_dom_sf"/>
</dbReference>
<keyword evidence="7 14" id="KW-0479">Metal-binding</keyword>
<dbReference type="InterPro" id="IPR004794">
    <property type="entry name" value="Eubact_RibD"/>
</dbReference>
<proteinExistence type="inferred from homology"/>
<evidence type="ECO:0000313" key="16">
    <source>
        <dbReference type="EMBL" id="MEJ5944032.1"/>
    </source>
</evidence>
<dbReference type="Pfam" id="PF01872">
    <property type="entry name" value="RibD_C"/>
    <property type="match status" value="1"/>
</dbReference>
<dbReference type="PANTHER" id="PTHR38011">
    <property type="entry name" value="DIHYDROFOLATE REDUCTASE FAMILY PROTEIN (AFU_ORTHOLOGUE AFUA_8G06820)"/>
    <property type="match status" value="1"/>
</dbReference>
<dbReference type="PROSITE" id="PS51747">
    <property type="entry name" value="CYT_DCMP_DEAMINASES_2"/>
    <property type="match status" value="1"/>
</dbReference>